<dbReference type="EC" id="3.2.1.23" evidence="3"/>
<evidence type="ECO:0000313" key="10">
    <source>
        <dbReference type="Proteomes" id="UP000250235"/>
    </source>
</evidence>
<feature type="region of interest" description="Disordered" evidence="6">
    <location>
        <begin position="30"/>
        <end position="53"/>
    </location>
</feature>
<sequence length="676" mass="74687">MSSAAGTIFPSTGFPSTGCVKYQNDDIVPTSSSTSRYNKNQQAHINDQQPPEGNVQLCRRKFPARPMAAVIPISAVRASSVDTQKRLPYNPHRTYPKKLDSVTVVPTANSTTTPIKSIPNISISDLLKRDIHKSGQVEIEGTYLGYETWLPSTPKVDKPRSLFNPASLAYIGDCIYELYARKHFLLPPLDIEEFNNRVMAVVRCEAQDAMLQKLISDDFLSKEERDVLRWGKNIASAKTRTKKRAGVAVYNRASSLETLMWPDLIQKAKEGGLDVIQTYVFWNGHEPEPGKYYFEERYDLVKFIKLVQQAGLYVHLRIGPYACAEWNFGVIQILTGNTISAGDRAGGRERADDKGKVRPISKGIETAPAVRHASPLTHGPNSPTITNMIGTAYGSLENPRITFSQEVKLSYGISKISLLSIAVGLPVGLKGEALNLHSLSGSSTIEWVESSYVNERQPLTWYKTYTAASFLTSTSRPPLAATRRHRRRPLIGPVPINFLRSFRPCCSSGLLVQADEGTLPLAYLDLHGRLLPHLHLSAAACRHAPPPSPPLDRTCSDQLFEEFPSVLLATFDSPDGNEPLAIDMNTMSKGQVWINGQSIGRYWNQYKASGSNCGACNYSGVLVRHSSVLLPNVANKLNFLPNEYCESGEYMIEVGLDVDVLDGVDGRPLSASKKYL</sequence>
<feature type="compositionally biased region" description="Polar residues" evidence="6">
    <location>
        <begin position="30"/>
        <end position="51"/>
    </location>
</feature>
<dbReference type="InterPro" id="IPR001944">
    <property type="entry name" value="Glycoside_Hdrlase_35"/>
</dbReference>
<dbReference type="GO" id="GO:0004525">
    <property type="term" value="F:ribonuclease III activity"/>
    <property type="evidence" value="ECO:0007669"/>
    <property type="project" value="InterPro"/>
</dbReference>
<dbReference type="InterPro" id="IPR031330">
    <property type="entry name" value="Gly_Hdrlase_35_cat"/>
</dbReference>
<evidence type="ECO:0000256" key="6">
    <source>
        <dbReference type="SAM" id="MobiDB-lite"/>
    </source>
</evidence>
<dbReference type="InterPro" id="IPR036389">
    <property type="entry name" value="RNase_III_sf"/>
</dbReference>
<keyword evidence="5" id="KW-0326">Glycosidase</keyword>
<comment type="catalytic activity">
    <reaction evidence="1">
        <text>Hydrolysis of terminal non-reducing beta-D-galactose residues in beta-D-galactosides.</text>
        <dbReference type="EC" id="3.2.1.23"/>
    </reaction>
</comment>
<dbReference type="InterPro" id="IPR008979">
    <property type="entry name" value="Galactose-bd-like_sf"/>
</dbReference>
<dbReference type="Gene3D" id="2.60.120.260">
    <property type="entry name" value="Galactose-binding domain-like"/>
    <property type="match status" value="1"/>
</dbReference>
<dbReference type="PANTHER" id="PTHR34276">
    <property type="entry name" value="MINI-RIBONUCLEASE 3"/>
    <property type="match status" value="1"/>
</dbReference>
<organism evidence="9 10">
    <name type="scientific">Dorcoceras hygrometricum</name>
    <dbReference type="NCBI Taxonomy" id="472368"/>
    <lineage>
        <taxon>Eukaryota</taxon>
        <taxon>Viridiplantae</taxon>
        <taxon>Streptophyta</taxon>
        <taxon>Embryophyta</taxon>
        <taxon>Tracheophyta</taxon>
        <taxon>Spermatophyta</taxon>
        <taxon>Magnoliopsida</taxon>
        <taxon>eudicotyledons</taxon>
        <taxon>Gunneridae</taxon>
        <taxon>Pentapetalae</taxon>
        <taxon>asterids</taxon>
        <taxon>lamiids</taxon>
        <taxon>Lamiales</taxon>
        <taxon>Gesneriaceae</taxon>
        <taxon>Didymocarpoideae</taxon>
        <taxon>Trichosporeae</taxon>
        <taxon>Loxocarpinae</taxon>
        <taxon>Dorcoceras</taxon>
    </lineage>
</organism>
<dbReference type="PANTHER" id="PTHR34276:SF1">
    <property type="entry name" value="MINI-RIBONUCLEASE 3"/>
    <property type="match status" value="1"/>
</dbReference>
<dbReference type="SUPFAM" id="SSF51445">
    <property type="entry name" value="(Trans)glycosidases"/>
    <property type="match status" value="1"/>
</dbReference>
<reference evidence="9 10" key="1">
    <citation type="journal article" date="2015" name="Proc. Natl. Acad. Sci. U.S.A.">
        <title>The resurrection genome of Boea hygrometrica: A blueprint for survival of dehydration.</title>
        <authorList>
            <person name="Xiao L."/>
            <person name="Yang G."/>
            <person name="Zhang L."/>
            <person name="Yang X."/>
            <person name="Zhao S."/>
            <person name="Ji Z."/>
            <person name="Zhou Q."/>
            <person name="Hu M."/>
            <person name="Wang Y."/>
            <person name="Chen M."/>
            <person name="Xu Y."/>
            <person name="Jin H."/>
            <person name="Xiao X."/>
            <person name="Hu G."/>
            <person name="Bao F."/>
            <person name="Hu Y."/>
            <person name="Wan P."/>
            <person name="Li L."/>
            <person name="Deng X."/>
            <person name="Kuang T."/>
            <person name="Xiang C."/>
            <person name="Zhu J.K."/>
            <person name="Oliver M.J."/>
            <person name="He Y."/>
        </authorList>
    </citation>
    <scope>NUCLEOTIDE SEQUENCE [LARGE SCALE GENOMIC DNA]</scope>
    <source>
        <strain evidence="10">cv. XS01</strain>
    </source>
</reference>
<gene>
    <name evidence="9" type="ORF">F511_25934</name>
</gene>
<proteinExistence type="inferred from homology"/>
<dbReference type="Pfam" id="PF01301">
    <property type="entry name" value="Glyco_hydro_35"/>
    <property type="match status" value="1"/>
</dbReference>
<dbReference type="EMBL" id="KV007434">
    <property type="protein sequence ID" value="KZV31821.1"/>
    <property type="molecule type" value="Genomic_DNA"/>
</dbReference>
<evidence type="ECO:0000259" key="7">
    <source>
        <dbReference type="Pfam" id="PF01301"/>
    </source>
</evidence>
<dbReference type="OrthoDB" id="495795at2759"/>
<dbReference type="Pfam" id="PF21467">
    <property type="entry name" value="BetaGal_gal-bd"/>
    <property type="match status" value="1"/>
</dbReference>
<dbReference type="GO" id="GO:0004565">
    <property type="term" value="F:beta-galactosidase activity"/>
    <property type="evidence" value="ECO:0007669"/>
    <property type="project" value="UniProtKB-EC"/>
</dbReference>
<dbReference type="GO" id="GO:0006396">
    <property type="term" value="P:RNA processing"/>
    <property type="evidence" value="ECO:0007669"/>
    <property type="project" value="InterPro"/>
</dbReference>
<evidence type="ECO:0000256" key="3">
    <source>
        <dbReference type="ARBA" id="ARBA00012756"/>
    </source>
</evidence>
<keyword evidence="10" id="KW-1185">Reference proteome</keyword>
<dbReference type="AlphaFoldDB" id="A0A2Z7BIL0"/>
<evidence type="ECO:0000256" key="2">
    <source>
        <dbReference type="ARBA" id="ARBA00009809"/>
    </source>
</evidence>
<dbReference type="InterPro" id="IPR017853">
    <property type="entry name" value="GH"/>
</dbReference>
<dbReference type="Proteomes" id="UP000250235">
    <property type="component" value="Unassembled WGS sequence"/>
</dbReference>
<dbReference type="InterPro" id="IPR048913">
    <property type="entry name" value="BetaGal_gal-bd"/>
</dbReference>
<keyword evidence="4" id="KW-0378">Hydrolase</keyword>
<name>A0A2Z7BIL0_9LAMI</name>
<dbReference type="Gene3D" id="3.20.20.80">
    <property type="entry name" value="Glycosidases"/>
    <property type="match status" value="1"/>
</dbReference>
<dbReference type="PRINTS" id="PR00742">
    <property type="entry name" value="GLHYDRLASE35"/>
</dbReference>
<feature type="domain" description="Glycoside hydrolase 35 catalytic" evidence="7">
    <location>
        <begin position="258"/>
        <end position="329"/>
    </location>
</feature>
<protein>
    <recommendedName>
        <fullName evidence="3">beta-galactosidase</fullName>
        <ecNumber evidence="3">3.2.1.23</ecNumber>
    </recommendedName>
</protein>
<evidence type="ECO:0000313" key="9">
    <source>
        <dbReference type="EMBL" id="KZV31821.1"/>
    </source>
</evidence>
<evidence type="ECO:0000256" key="4">
    <source>
        <dbReference type="ARBA" id="ARBA00022801"/>
    </source>
</evidence>
<evidence type="ECO:0000259" key="8">
    <source>
        <dbReference type="Pfam" id="PF21467"/>
    </source>
</evidence>
<comment type="similarity">
    <text evidence="2">Belongs to the glycosyl hydrolase 35 family.</text>
</comment>
<feature type="domain" description="Beta-galactosidase galactose-binding" evidence="8">
    <location>
        <begin position="569"/>
        <end position="605"/>
    </location>
</feature>
<evidence type="ECO:0000256" key="5">
    <source>
        <dbReference type="ARBA" id="ARBA00023295"/>
    </source>
</evidence>
<dbReference type="GO" id="GO:0005975">
    <property type="term" value="P:carbohydrate metabolic process"/>
    <property type="evidence" value="ECO:0007669"/>
    <property type="project" value="InterPro"/>
</dbReference>
<dbReference type="SUPFAM" id="SSF69065">
    <property type="entry name" value="RNase III domain-like"/>
    <property type="match status" value="1"/>
</dbReference>
<evidence type="ECO:0000256" key="1">
    <source>
        <dbReference type="ARBA" id="ARBA00001412"/>
    </source>
</evidence>
<accession>A0A2Z7BIL0</accession>
<dbReference type="SUPFAM" id="SSF49785">
    <property type="entry name" value="Galactose-binding domain-like"/>
    <property type="match status" value="1"/>
</dbReference>